<keyword evidence="2" id="KW-0479">Metal-binding</keyword>
<dbReference type="GO" id="GO:0003676">
    <property type="term" value="F:nucleic acid binding"/>
    <property type="evidence" value="ECO:0007669"/>
    <property type="project" value="InterPro"/>
</dbReference>
<dbReference type="Pfam" id="PF14223">
    <property type="entry name" value="Retrotran_gag_2"/>
    <property type="match status" value="1"/>
</dbReference>
<evidence type="ECO:0000256" key="1">
    <source>
        <dbReference type="ARBA" id="ARBA00022670"/>
    </source>
</evidence>
<protein>
    <recommendedName>
        <fullName evidence="6">Integrase catalytic domain-containing protein</fullName>
    </recommendedName>
</protein>
<dbReference type="Pfam" id="PF00665">
    <property type="entry name" value="rve"/>
    <property type="match status" value="1"/>
</dbReference>
<dbReference type="InterPro" id="IPR039537">
    <property type="entry name" value="Retrotran_Ty1/copia-like"/>
</dbReference>
<dbReference type="GO" id="GO:0006508">
    <property type="term" value="P:proteolysis"/>
    <property type="evidence" value="ECO:0007669"/>
    <property type="project" value="UniProtKB-KW"/>
</dbReference>
<feature type="compositionally biased region" description="Acidic residues" evidence="5">
    <location>
        <begin position="773"/>
        <end position="782"/>
    </location>
</feature>
<gene>
    <name evidence="7" type="ORF">TSUD_412550</name>
</gene>
<feature type="region of interest" description="Disordered" evidence="5">
    <location>
        <begin position="749"/>
        <end position="831"/>
    </location>
</feature>
<dbReference type="InterPro" id="IPR036397">
    <property type="entry name" value="RNaseH_sf"/>
</dbReference>
<reference evidence="8" key="1">
    <citation type="journal article" date="2017" name="Front. Plant Sci.">
        <title>Climate Clever Clovers: New Paradigm to Reduce the Environmental Footprint of Ruminants by Breeding Low Methanogenic Forages Utilizing Haplotype Variation.</title>
        <authorList>
            <person name="Kaur P."/>
            <person name="Appels R."/>
            <person name="Bayer P.E."/>
            <person name="Keeble-Gagnere G."/>
            <person name="Wang J."/>
            <person name="Hirakawa H."/>
            <person name="Shirasawa K."/>
            <person name="Vercoe P."/>
            <person name="Stefanova K."/>
            <person name="Durmic Z."/>
            <person name="Nichols P."/>
            <person name="Revell C."/>
            <person name="Isobe S.N."/>
            <person name="Edwards D."/>
            <person name="Erskine W."/>
        </authorList>
    </citation>
    <scope>NUCLEOTIDE SEQUENCE [LARGE SCALE GENOMIC DNA]</scope>
    <source>
        <strain evidence="8">cv. Daliak</strain>
    </source>
</reference>
<dbReference type="Pfam" id="PF25597">
    <property type="entry name" value="SH3_retrovirus"/>
    <property type="match status" value="1"/>
</dbReference>
<dbReference type="Pfam" id="PF13976">
    <property type="entry name" value="gag_pre-integrs"/>
    <property type="match status" value="1"/>
</dbReference>
<dbReference type="Pfam" id="PF07727">
    <property type="entry name" value="RVT_2"/>
    <property type="match status" value="1"/>
</dbReference>
<keyword evidence="3" id="KW-0064">Aspartyl protease</keyword>
<dbReference type="PANTHER" id="PTHR42648:SF26">
    <property type="entry name" value="INTEGRASE CATALYTIC DOMAIN-CONTAINING PROTEIN"/>
    <property type="match status" value="1"/>
</dbReference>
<dbReference type="InterPro" id="IPR036875">
    <property type="entry name" value="Znf_CCHC_sf"/>
</dbReference>
<feature type="compositionally biased region" description="Polar residues" evidence="5">
    <location>
        <begin position="811"/>
        <end position="831"/>
    </location>
</feature>
<evidence type="ECO:0000256" key="4">
    <source>
        <dbReference type="ARBA" id="ARBA00022801"/>
    </source>
</evidence>
<feature type="domain" description="Integrase catalytic" evidence="6">
    <location>
        <begin position="487"/>
        <end position="651"/>
    </location>
</feature>
<evidence type="ECO:0000256" key="5">
    <source>
        <dbReference type="SAM" id="MobiDB-lite"/>
    </source>
</evidence>
<evidence type="ECO:0000256" key="3">
    <source>
        <dbReference type="ARBA" id="ARBA00022750"/>
    </source>
</evidence>
<dbReference type="InterPro" id="IPR001584">
    <property type="entry name" value="Integrase_cat-core"/>
</dbReference>
<dbReference type="GO" id="GO:0004190">
    <property type="term" value="F:aspartic-type endopeptidase activity"/>
    <property type="evidence" value="ECO:0007669"/>
    <property type="project" value="UniProtKB-KW"/>
</dbReference>
<accession>A0A2Z6P4D5</accession>
<feature type="compositionally biased region" description="Polar residues" evidence="5">
    <location>
        <begin position="749"/>
        <end position="767"/>
    </location>
</feature>
<keyword evidence="1" id="KW-0645">Protease</keyword>
<dbReference type="OrthoDB" id="1436019at2759"/>
<evidence type="ECO:0000256" key="2">
    <source>
        <dbReference type="ARBA" id="ARBA00022723"/>
    </source>
</evidence>
<name>A0A2Z6P4D5_TRISU</name>
<dbReference type="Gene3D" id="3.30.420.10">
    <property type="entry name" value="Ribonuclease H-like superfamily/Ribonuclease H"/>
    <property type="match status" value="1"/>
</dbReference>
<dbReference type="InterPro" id="IPR043502">
    <property type="entry name" value="DNA/RNA_pol_sf"/>
</dbReference>
<dbReference type="GO" id="GO:0015074">
    <property type="term" value="P:DNA integration"/>
    <property type="evidence" value="ECO:0007669"/>
    <property type="project" value="InterPro"/>
</dbReference>
<dbReference type="EMBL" id="DF975050">
    <property type="protein sequence ID" value="GAU51268.1"/>
    <property type="molecule type" value="Genomic_DNA"/>
</dbReference>
<dbReference type="GO" id="GO:0008270">
    <property type="term" value="F:zinc ion binding"/>
    <property type="evidence" value="ECO:0007669"/>
    <property type="project" value="InterPro"/>
</dbReference>
<evidence type="ECO:0000313" key="8">
    <source>
        <dbReference type="Proteomes" id="UP000242715"/>
    </source>
</evidence>
<dbReference type="SUPFAM" id="SSF57756">
    <property type="entry name" value="Retrovirus zinc finger-like domains"/>
    <property type="match status" value="1"/>
</dbReference>
<dbReference type="InterPro" id="IPR054722">
    <property type="entry name" value="PolX-like_BBD"/>
</dbReference>
<feature type="compositionally biased region" description="Polar residues" evidence="5">
    <location>
        <begin position="786"/>
        <end position="797"/>
    </location>
</feature>
<dbReference type="Pfam" id="PF22936">
    <property type="entry name" value="Pol_BBD"/>
    <property type="match status" value="1"/>
</dbReference>
<organism evidence="7 8">
    <name type="scientific">Trifolium subterraneum</name>
    <name type="common">Subterranean clover</name>
    <dbReference type="NCBI Taxonomy" id="3900"/>
    <lineage>
        <taxon>Eukaryota</taxon>
        <taxon>Viridiplantae</taxon>
        <taxon>Streptophyta</taxon>
        <taxon>Embryophyta</taxon>
        <taxon>Tracheophyta</taxon>
        <taxon>Spermatophyta</taxon>
        <taxon>Magnoliopsida</taxon>
        <taxon>eudicotyledons</taxon>
        <taxon>Gunneridae</taxon>
        <taxon>Pentapetalae</taxon>
        <taxon>rosids</taxon>
        <taxon>fabids</taxon>
        <taxon>Fabales</taxon>
        <taxon>Fabaceae</taxon>
        <taxon>Papilionoideae</taxon>
        <taxon>50 kb inversion clade</taxon>
        <taxon>NPAAA clade</taxon>
        <taxon>Hologalegina</taxon>
        <taxon>IRL clade</taxon>
        <taxon>Trifolieae</taxon>
        <taxon>Trifolium</taxon>
    </lineage>
</organism>
<evidence type="ECO:0000313" key="7">
    <source>
        <dbReference type="EMBL" id="GAU51268.1"/>
    </source>
</evidence>
<dbReference type="CDD" id="cd09272">
    <property type="entry name" value="RNase_HI_RT_Ty1"/>
    <property type="match status" value="1"/>
</dbReference>
<dbReference type="PROSITE" id="PS50994">
    <property type="entry name" value="INTEGRASE"/>
    <property type="match status" value="1"/>
</dbReference>
<dbReference type="InterPro" id="IPR025724">
    <property type="entry name" value="GAG-pre-integrase_dom"/>
</dbReference>
<sequence>MSSAANSPKKNDLPSIISVKLDRDNYPLWKSLVLSLIRGCKLDGYILGTTECPEQFVTSADKSKKVNPDFGDWIANDQALLGWLMNSMAIDIATQLLHCETSKQLWDETQSLAGAHTKSRITYLKSEFHNTRKGEMKMEEYLIKMKNLSDKLKLAGSPISNSDLMIQTLNGLDAEYNPVVVKLSDQINLSWVDVQAQLLAFESRLDQFNNFSGLTLNASANFANKTEFRGNKFNSRGNWRRSNFRGMRGGRGKGRMSNTKCQVCNGTGHIAVDCSYRFDRPYTGRNYSTEADKQGSHSAFIASPYHGQDYEWYFDSGANNHVTHQTDKFQGFNEHNGKNSLMVGNGEKLKIVASGSTKLNNLNLHDVLYVPQITKNLLSVSKLTADNNILVEFDANCCSVKDKLTGQTLLKGRLKDGLYQLSNKEPCVYMSVKESWHRKLGHPNNKVLDKVLKDCNVKISHSDQFSFCEACQFGKLHLLPFKPSSSHVQEPLALIHSDVWGPAPILSPSGFKYYVHFIDDFSRFTWIFPLKQKSDTIHAFIQFKNLAENQFNKKIKIIQCDGGGEYKAVQKVSIEAGIQFRMSCPYTSQQNGRAERKHRHVAELGLTLLAQAKMPLRYWWEAFSTAVYLINRLPSSVNPNESPYSLMFKREPDYNALKPFGCACYPCLKPYNQHKLQFHTTRCVFVGYSNSHKGYKCINSHGRIFVSRHVIFNENHFPFHGGFLDTKNPLKTLTDNSSILLPTCSAGATTQDAIEPDNNTTSDQNTHSIESSDNNENEEQVDSSEFFVNTNNSSTQDIEADNSVDSEDRNNSTMTGTIQQQAQQDNSNTHWMRTRSKDGIHKPKIPYVGMAETDSEEKEPKSVKEALGRPMWKEAMDKEYKALVSNHTWTLVPYQEQENIIDSKWIFKTKYKSDGSIERRKARLVAKGFQQTAGLDFGETFSPVVKSSTVRIILTIAVHFNWEVRQLDINNAFLNGKLKETVFMHQPEGYIDAAKPNHICKLSKAIYGLKQAPRAWYDSLRSTLVNWGFQNAKNDTSLFFLKGADHTTFLLIYVDDIIVTGSNIKFLEAFTNQLNTAYSLKDLGPLHYFLGVEVHRDDSGMYLRQTKYIRDVLKKFNMENTSACPTPMVTGRQFIAEGELMSNPTLYRQAIGALQYLTNTRPDIAFAVNKLSQYMSTPTIEHWQGIKRILRYLQGTKNHSLHIKPSTNLHIAGFLDADWATSTDDRKSTGGQCVFLGETLVSWASRKQKVVSRSSTESEYRSLADLVAEVSTSSVATLLSSERFLLAHFSTRFTLLEELKLPILRKPVLWCDNLSAKALASNPVMHARSKHIEIDMHYIRDQVLENKVTIAYVPTADQIADCLTKPLPHTRFNIMRDKLGVTVSPSV</sequence>
<keyword evidence="8" id="KW-1185">Reference proteome</keyword>
<keyword evidence="4" id="KW-0378">Hydrolase</keyword>
<dbReference type="InterPro" id="IPR013103">
    <property type="entry name" value="RVT_2"/>
</dbReference>
<evidence type="ECO:0000259" key="6">
    <source>
        <dbReference type="PROSITE" id="PS50994"/>
    </source>
</evidence>
<dbReference type="SUPFAM" id="SSF53098">
    <property type="entry name" value="Ribonuclease H-like"/>
    <property type="match status" value="1"/>
</dbReference>
<dbReference type="SUPFAM" id="SSF56672">
    <property type="entry name" value="DNA/RNA polymerases"/>
    <property type="match status" value="1"/>
</dbReference>
<proteinExistence type="predicted"/>
<dbReference type="PANTHER" id="PTHR42648">
    <property type="entry name" value="TRANSPOSASE, PUTATIVE-RELATED"/>
    <property type="match status" value="1"/>
</dbReference>
<dbReference type="InterPro" id="IPR057670">
    <property type="entry name" value="SH3_retrovirus"/>
</dbReference>
<dbReference type="Proteomes" id="UP000242715">
    <property type="component" value="Unassembled WGS sequence"/>
</dbReference>
<dbReference type="InterPro" id="IPR012337">
    <property type="entry name" value="RNaseH-like_sf"/>
</dbReference>